<dbReference type="InterPro" id="IPR000286">
    <property type="entry name" value="HDACs"/>
</dbReference>
<keyword evidence="1" id="KW-0378">Hydrolase</keyword>
<dbReference type="PANTHER" id="PTHR10625">
    <property type="entry name" value="HISTONE DEACETYLASE HDAC1-RELATED"/>
    <property type="match status" value="1"/>
</dbReference>
<comment type="caution">
    <text evidence="3">The sequence shown here is derived from an EMBL/GenBank/DDBJ whole genome shotgun (WGS) entry which is preliminary data.</text>
</comment>
<sequence>MKDNYEGFSTGIVYHENYLLHEHSPTHPERRERLMYTMDQLEEEGIFGFPQIRVFTPSKASREELLRVHSEDYLEELENLSQRGGGRAIDSEGETIMQEVTFEQSRLAVGGAILGGRLVMSGEVKHSFVMARPGGHHAFSDRGHGFCFTNNISIMIKHIQDVYGLDRVLLWDWDAHHFDGTQSIFYDDPSVLTISTHQNGRTLFPGTGFPEEVGEGEGEGFNVNVPLPPGTSDEGYLRVVREVFAPLAREYGPDVLVLQAGQDNHFTDPITRLNLTARGYSRMMDIAVSTASRLCDDEIISLLGGGYGIEGGLPYTNLAVVASLAGLDTSNVREPENYDHPDLGANVDKVEKVIGEMKDVHSDYWSFE</sequence>
<dbReference type="PRINTS" id="PR01270">
    <property type="entry name" value="HDASUPER"/>
</dbReference>
<dbReference type="InterPro" id="IPR037138">
    <property type="entry name" value="His_deacetylse_dom_sf"/>
</dbReference>
<dbReference type="PATRIC" id="fig|1698267.3.peg.1007"/>
<dbReference type="InterPro" id="IPR023801">
    <property type="entry name" value="His_deacetylse_dom"/>
</dbReference>
<dbReference type="GO" id="GO:0040029">
    <property type="term" value="P:epigenetic regulation of gene expression"/>
    <property type="evidence" value="ECO:0007669"/>
    <property type="project" value="TreeGrafter"/>
</dbReference>
<gene>
    <name evidence="3" type="ORF">AKJ37_02735</name>
</gene>
<dbReference type="GO" id="GO:0004407">
    <property type="term" value="F:histone deacetylase activity"/>
    <property type="evidence" value="ECO:0007669"/>
    <property type="project" value="InterPro"/>
</dbReference>
<evidence type="ECO:0000313" key="4">
    <source>
        <dbReference type="Proteomes" id="UP000070463"/>
    </source>
</evidence>
<dbReference type="GO" id="GO:0016787">
    <property type="term" value="F:hydrolase activity"/>
    <property type="evidence" value="ECO:0007669"/>
    <property type="project" value="UniProtKB-KW"/>
</dbReference>
<dbReference type="AlphaFoldDB" id="A0A133UTN2"/>
<protein>
    <recommendedName>
        <fullName evidence="2">Histone deacetylase domain-containing protein</fullName>
    </recommendedName>
</protein>
<organism evidence="3 4">
    <name type="scientific">candidate division MSBL1 archaeon SCGC-AAA259I09</name>
    <dbReference type="NCBI Taxonomy" id="1698267"/>
    <lineage>
        <taxon>Archaea</taxon>
        <taxon>Methanobacteriati</taxon>
        <taxon>Methanobacteriota</taxon>
        <taxon>candidate division MSBL1</taxon>
    </lineage>
</organism>
<dbReference type="EMBL" id="LHXR01000026">
    <property type="protein sequence ID" value="KXA97568.1"/>
    <property type="molecule type" value="Genomic_DNA"/>
</dbReference>
<dbReference type="Pfam" id="PF00850">
    <property type="entry name" value="Hist_deacetyl"/>
    <property type="match status" value="1"/>
</dbReference>
<dbReference type="CDD" id="cd09992">
    <property type="entry name" value="HDAC_classII"/>
    <property type="match status" value="1"/>
</dbReference>
<dbReference type="SUPFAM" id="SSF52768">
    <property type="entry name" value="Arginase/deacetylase"/>
    <property type="match status" value="1"/>
</dbReference>
<dbReference type="Proteomes" id="UP000070463">
    <property type="component" value="Unassembled WGS sequence"/>
</dbReference>
<dbReference type="PRINTS" id="PR01271">
    <property type="entry name" value="HISDACETLASE"/>
</dbReference>
<dbReference type="InterPro" id="IPR003084">
    <property type="entry name" value="HDAC_I/II"/>
</dbReference>
<keyword evidence="4" id="KW-1185">Reference proteome</keyword>
<accession>A0A133UTN2</accession>
<name>A0A133UTN2_9EURY</name>
<proteinExistence type="predicted"/>
<evidence type="ECO:0000313" key="3">
    <source>
        <dbReference type="EMBL" id="KXA97568.1"/>
    </source>
</evidence>
<dbReference type="Gene3D" id="3.40.800.20">
    <property type="entry name" value="Histone deacetylase domain"/>
    <property type="match status" value="1"/>
</dbReference>
<evidence type="ECO:0000256" key="1">
    <source>
        <dbReference type="ARBA" id="ARBA00022801"/>
    </source>
</evidence>
<dbReference type="InterPro" id="IPR023696">
    <property type="entry name" value="Ureohydrolase_dom_sf"/>
</dbReference>
<feature type="domain" description="Histone deacetylase" evidence="2">
    <location>
        <begin position="27"/>
        <end position="310"/>
    </location>
</feature>
<evidence type="ECO:0000259" key="2">
    <source>
        <dbReference type="Pfam" id="PF00850"/>
    </source>
</evidence>
<reference evidence="3 4" key="1">
    <citation type="journal article" date="2016" name="Sci. Rep.">
        <title>Metabolic traits of an uncultured archaeal lineage -MSBL1- from brine pools of the Red Sea.</title>
        <authorList>
            <person name="Mwirichia R."/>
            <person name="Alam I."/>
            <person name="Rashid M."/>
            <person name="Vinu M."/>
            <person name="Ba-Alawi W."/>
            <person name="Anthony Kamau A."/>
            <person name="Kamanda Ngugi D."/>
            <person name="Goker M."/>
            <person name="Klenk H.P."/>
            <person name="Bajic V."/>
            <person name="Stingl U."/>
        </authorList>
    </citation>
    <scope>NUCLEOTIDE SEQUENCE [LARGE SCALE GENOMIC DNA]</scope>
    <source>
        <strain evidence="3">SCGC-AAA259I09</strain>
    </source>
</reference>